<reference evidence="1" key="1">
    <citation type="submission" date="2018-12" db="EMBL/GenBank/DDBJ databases">
        <authorList>
            <person name="Will S."/>
            <person name="Neumann-Schaal M."/>
            <person name="Henke P."/>
        </authorList>
    </citation>
    <scope>NUCLEOTIDE SEQUENCE</scope>
    <source>
        <strain evidence="1">PCC 7102</strain>
    </source>
</reference>
<evidence type="ECO:0000313" key="2">
    <source>
        <dbReference type="Proteomes" id="UP000271624"/>
    </source>
</evidence>
<dbReference type="Proteomes" id="UP000271624">
    <property type="component" value="Unassembled WGS sequence"/>
</dbReference>
<reference evidence="1" key="2">
    <citation type="journal article" date="2019" name="Genome Biol. Evol.">
        <title>Day and night: Metabolic profiles and evolutionary relationships of six axenic non-marine cyanobacteria.</title>
        <authorList>
            <person name="Will S.E."/>
            <person name="Henke P."/>
            <person name="Boedeker C."/>
            <person name="Huang S."/>
            <person name="Brinkmann H."/>
            <person name="Rohde M."/>
            <person name="Jarek M."/>
            <person name="Friedl T."/>
            <person name="Seufert S."/>
            <person name="Schumacher M."/>
            <person name="Overmann J."/>
            <person name="Neumann-Schaal M."/>
            <person name="Petersen J."/>
        </authorList>
    </citation>
    <scope>NUCLEOTIDE SEQUENCE [LARGE SCALE GENOMIC DNA]</scope>
    <source>
        <strain evidence="1">PCC 7102</strain>
    </source>
</reference>
<gene>
    <name evidence="1" type="ORF">DSM106972_052380</name>
</gene>
<organism evidence="1 2">
    <name type="scientific">Dulcicalothrix desertica PCC 7102</name>
    <dbReference type="NCBI Taxonomy" id="232991"/>
    <lineage>
        <taxon>Bacteria</taxon>
        <taxon>Bacillati</taxon>
        <taxon>Cyanobacteriota</taxon>
        <taxon>Cyanophyceae</taxon>
        <taxon>Nostocales</taxon>
        <taxon>Calotrichaceae</taxon>
        <taxon>Dulcicalothrix</taxon>
    </lineage>
</organism>
<evidence type="ECO:0000313" key="1">
    <source>
        <dbReference type="EMBL" id="RUT03599.1"/>
    </source>
</evidence>
<sequence>MGKLKLILIFLLGVFIGVVFTISGLRFFTPTVFVEGVVEYVPPNNTGASAAFPEGFMLKSIIYIEDLAKEDIGKQKSFWGQLGSIPDSDYYRHYPKLVKIRKK</sequence>
<protein>
    <submittedName>
        <fullName evidence="1">Uncharacterized protein</fullName>
    </submittedName>
</protein>
<dbReference type="OrthoDB" id="9902969at2"/>
<dbReference type="RefSeq" id="WP_127083541.1">
    <property type="nucleotide sequence ID" value="NZ_RSCL01000013.1"/>
</dbReference>
<proteinExistence type="predicted"/>
<dbReference type="AlphaFoldDB" id="A0A3S1CB21"/>
<keyword evidence="2" id="KW-1185">Reference proteome</keyword>
<name>A0A3S1CB21_9CYAN</name>
<comment type="caution">
    <text evidence="1">The sequence shown here is derived from an EMBL/GenBank/DDBJ whole genome shotgun (WGS) entry which is preliminary data.</text>
</comment>
<accession>A0A3S1CB21</accession>
<dbReference type="EMBL" id="RSCL01000013">
    <property type="protein sequence ID" value="RUT03599.1"/>
    <property type="molecule type" value="Genomic_DNA"/>
</dbReference>